<dbReference type="STRING" id="1790137.AXE80_13615"/>
<evidence type="ECO:0000313" key="4">
    <source>
        <dbReference type="Proteomes" id="UP000092967"/>
    </source>
</evidence>
<organism evidence="3 4">
    <name type="scientific">Wenyingzhuangia fucanilytica</name>
    <dbReference type="NCBI Taxonomy" id="1790137"/>
    <lineage>
        <taxon>Bacteria</taxon>
        <taxon>Pseudomonadati</taxon>
        <taxon>Bacteroidota</taxon>
        <taxon>Flavobacteriia</taxon>
        <taxon>Flavobacteriales</taxon>
        <taxon>Flavobacteriaceae</taxon>
        <taxon>Wenyingzhuangia</taxon>
    </lineage>
</organism>
<reference evidence="3 4" key="1">
    <citation type="submission" date="2016-02" db="EMBL/GenBank/DDBJ databases">
        <authorList>
            <person name="Wen L."/>
            <person name="He K."/>
            <person name="Yang H."/>
        </authorList>
    </citation>
    <scope>NUCLEOTIDE SEQUENCE [LARGE SCALE GENOMIC DNA]</scope>
    <source>
        <strain evidence="3 4">CZ1127</strain>
    </source>
</reference>
<evidence type="ECO:0000313" key="3">
    <source>
        <dbReference type="EMBL" id="ANW97265.1"/>
    </source>
</evidence>
<dbReference type="Pfam" id="PF07463">
    <property type="entry name" value="NUMOD4"/>
    <property type="match status" value="1"/>
</dbReference>
<keyword evidence="4" id="KW-1185">Reference proteome</keyword>
<dbReference type="OrthoDB" id="6631788at2"/>
<dbReference type="Gene3D" id="3.90.75.20">
    <property type="match status" value="1"/>
</dbReference>
<keyword evidence="3" id="KW-0540">Nuclease</keyword>
<dbReference type="GO" id="GO:0004519">
    <property type="term" value="F:endonuclease activity"/>
    <property type="evidence" value="ECO:0007669"/>
    <property type="project" value="UniProtKB-KW"/>
</dbReference>
<dbReference type="GO" id="GO:0016788">
    <property type="term" value="F:hydrolase activity, acting on ester bonds"/>
    <property type="evidence" value="ECO:0007669"/>
    <property type="project" value="InterPro"/>
</dbReference>
<dbReference type="Proteomes" id="UP000092967">
    <property type="component" value="Chromosome"/>
</dbReference>
<dbReference type="InterPro" id="IPR010902">
    <property type="entry name" value="NUMOD4"/>
</dbReference>
<accession>A0A1B1Y926</accession>
<proteinExistence type="predicted"/>
<dbReference type="InterPro" id="IPR044925">
    <property type="entry name" value="His-Me_finger_sf"/>
</dbReference>
<dbReference type="EMBL" id="CP014224">
    <property type="protein sequence ID" value="ANW97265.1"/>
    <property type="molecule type" value="Genomic_DNA"/>
</dbReference>
<keyword evidence="3" id="KW-0255">Endonuclease</keyword>
<dbReference type="KEGG" id="wfu:AXE80_13615"/>
<dbReference type="Pfam" id="PF13392">
    <property type="entry name" value="HNH_3"/>
    <property type="match status" value="1"/>
</dbReference>
<dbReference type="InterPro" id="IPR003615">
    <property type="entry name" value="HNH_nuc"/>
</dbReference>
<gene>
    <name evidence="3" type="ORF">AXE80_13615</name>
</gene>
<sequence>MINGFRKEEWKDVDFDDVIASFEKYKISNYGRVIKCIDGEEKLLKLHDTNGYPTIPLTQEVNRKRTSRYVHKLVAQHFLEKKEDDIYVIHLDYDKYNNHVDNLRWATKREKELHQYANEEYLKSKPKRTYAKLTEGRVRIIKRKLADPNNKTRLRMIAKQFGVSDMQIHRIKTGENWGSVKIDD</sequence>
<evidence type="ECO:0000259" key="1">
    <source>
        <dbReference type="Pfam" id="PF07463"/>
    </source>
</evidence>
<name>A0A1B1Y926_9FLAO</name>
<feature type="domain" description="HNH nuclease" evidence="2">
    <location>
        <begin position="68"/>
        <end position="111"/>
    </location>
</feature>
<feature type="domain" description="NUMOD4" evidence="1">
    <location>
        <begin position="8"/>
        <end position="58"/>
    </location>
</feature>
<dbReference type="AlphaFoldDB" id="A0A1B1Y926"/>
<dbReference type="RefSeq" id="WP_068828309.1">
    <property type="nucleotide sequence ID" value="NZ_CP014224.1"/>
</dbReference>
<keyword evidence="3" id="KW-0378">Hydrolase</keyword>
<evidence type="ECO:0000259" key="2">
    <source>
        <dbReference type="Pfam" id="PF13392"/>
    </source>
</evidence>
<dbReference type="SUPFAM" id="SSF54060">
    <property type="entry name" value="His-Me finger endonucleases"/>
    <property type="match status" value="1"/>
</dbReference>
<protein>
    <submittedName>
        <fullName evidence="3">HNH endonuclease</fullName>
    </submittedName>
</protein>